<evidence type="ECO:0000256" key="1">
    <source>
        <dbReference type="SAM" id="MobiDB-lite"/>
    </source>
</evidence>
<feature type="region of interest" description="Disordered" evidence="1">
    <location>
        <begin position="530"/>
        <end position="561"/>
    </location>
</feature>
<dbReference type="Proteomes" id="UP000019471">
    <property type="component" value="Unassembled WGS sequence"/>
</dbReference>
<dbReference type="AlphaFoldDB" id="W9XAC0"/>
<comment type="caution">
    <text evidence="2">The sequence shown here is derived from an EMBL/GenBank/DDBJ whole genome shotgun (WGS) entry which is preliminary data.</text>
</comment>
<feature type="compositionally biased region" description="Polar residues" evidence="1">
    <location>
        <begin position="543"/>
        <end position="556"/>
    </location>
</feature>
<dbReference type="RefSeq" id="XP_007741395.1">
    <property type="nucleotide sequence ID" value="XM_007743205.1"/>
</dbReference>
<dbReference type="HOGENOM" id="CLU_484880_0_0_1"/>
<feature type="compositionally biased region" description="Polar residues" evidence="1">
    <location>
        <begin position="39"/>
        <end position="52"/>
    </location>
</feature>
<organism evidence="2 3">
    <name type="scientific">Cladophialophora psammophila CBS 110553</name>
    <dbReference type="NCBI Taxonomy" id="1182543"/>
    <lineage>
        <taxon>Eukaryota</taxon>
        <taxon>Fungi</taxon>
        <taxon>Dikarya</taxon>
        <taxon>Ascomycota</taxon>
        <taxon>Pezizomycotina</taxon>
        <taxon>Eurotiomycetes</taxon>
        <taxon>Chaetothyriomycetidae</taxon>
        <taxon>Chaetothyriales</taxon>
        <taxon>Herpotrichiellaceae</taxon>
        <taxon>Cladophialophora</taxon>
    </lineage>
</organism>
<dbReference type="EMBL" id="AMGX01000003">
    <property type="protein sequence ID" value="EXJ74295.1"/>
    <property type="molecule type" value="Genomic_DNA"/>
</dbReference>
<reference evidence="2 3" key="1">
    <citation type="submission" date="2013-03" db="EMBL/GenBank/DDBJ databases">
        <title>The Genome Sequence of Cladophialophora psammophila CBS 110553.</title>
        <authorList>
            <consortium name="The Broad Institute Genomics Platform"/>
            <person name="Cuomo C."/>
            <person name="de Hoog S."/>
            <person name="Gorbushina A."/>
            <person name="Walker B."/>
            <person name="Young S.K."/>
            <person name="Zeng Q."/>
            <person name="Gargeya S."/>
            <person name="Fitzgerald M."/>
            <person name="Haas B."/>
            <person name="Abouelleil A."/>
            <person name="Allen A.W."/>
            <person name="Alvarado L."/>
            <person name="Arachchi H.M."/>
            <person name="Berlin A.M."/>
            <person name="Chapman S.B."/>
            <person name="Gainer-Dewar J."/>
            <person name="Goldberg J."/>
            <person name="Griggs A."/>
            <person name="Gujja S."/>
            <person name="Hansen M."/>
            <person name="Howarth C."/>
            <person name="Imamovic A."/>
            <person name="Ireland A."/>
            <person name="Larimer J."/>
            <person name="McCowan C."/>
            <person name="Murphy C."/>
            <person name="Pearson M."/>
            <person name="Poon T.W."/>
            <person name="Priest M."/>
            <person name="Roberts A."/>
            <person name="Saif S."/>
            <person name="Shea T."/>
            <person name="Sisk P."/>
            <person name="Sykes S."/>
            <person name="Wortman J."/>
            <person name="Nusbaum C."/>
            <person name="Birren B."/>
        </authorList>
    </citation>
    <scope>NUCLEOTIDE SEQUENCE [LARGE SCALE GENOMIC DNA]</scope>
    <source>
        <strain evidence="2 3">CBS 110553</strain>
    </source>
</reference>
<name>W9XAC0_9EURO</name>
<feature type="compositionally biased region" description="Polar residues" evidence="1">
    <location>
        <begin position="432"/>
        <end position="443"/>
    </location>
</feature>
<accession>W9XAC0</accession>
<feature type="compositionally biased region" description="Pro residues" evidence="1">
    <location>
        <begin position="59"/>
        <end position="79"/>
    </location>
</feature>
<feature type="compositionally biased region" description="Polar residues" evidence="1">
    <location>
        <begin position="212"/>
        <end position="224"/>
    </location>
</feature>
<feature type="region of interest" description="Disordered" evidence="1">
    <location>
        <begin position="406"/>
        <end position="493"/>
    </location>
</feature>
<evidence type="ECO:0000313" key="2">
    <source>
        <dbReference type="EMBL" id="EXJ74295.1"/>
    </source>
</evidence>
<dbReference type="OrthoDB" id="4150150at2759"/>
<sequence>MSSLAKKSMNFMRDVYNLAENRAELLLSTTTTPTSTSSQGYHPSQGLSSQFNPAHTHQYPPPPPPPPPALHTQAPPPPTYHYSSQHAQPYGHWSGPLTPISLPLPQAAPNVYPVASAALDVHPNQTPGLPLAPPSPVSSPPIPQPYGHQTPHGQHQYPFAQEHPPSGPPSHHQHPSSWQNPVNPGLHHQPQRNASVAAQSHPDFGPNRQDAAHQTSSSKHSAVTGSYWGMSRPETSKPLPPPLPPRANADGRYVAPGWVGAASSEPCAPVSDQHGFAPPAPGYHEMPAVAAPPARRHHHSATNALPELPELPTGAADMTSSQPAHHASYHLGCPPAAELQSNNNCAFEAVELPASPVMAKASHFMDSSSSAPQRYQRAYSTATTPAAMNQSFTSVDVAELDSTPITLSSQTTTNTTTAMTTSKSMQHRPPMHSNNAVTFSPPASSGYHAYPVPTTLSSFGDDPPQRPPSPAMSPSAHTHSRSSIGADHQQQQQGLPLDDTHQMLQNHRVVSSPVVMSEVDRLAFNHAQARTASLPTPGPTPCPNSLTPSRSETQHPQRTKVPYPLYHGTGAVTMPLHQDFATWNADGNGDGSASGIASAPRMRRY</sequence>
<feature type="compositionally biased region" description="Low complexity" evidence="1">
    <location>
        <begin position="406"/>
        <end position="424"/>
    </location>
</feature>
<gene>
    <name evidence="2" type="ORF">A1O5_02591</name>
</gene>
<evidence type="ECO:0000313" key="3">
    <source>
        <dbReference type="Proteomes" id="UP000019471"/>
    </source>
</evidence>
<feature type="region of interest" description="Disordered" evidence="1">
    <location>
        <begin position="265"/>
        <end position="327"/>
    </location>
</feature>
<feature type="region of interest" description="Disordered" evidence="1">
    <location>
        <begin position="585"/>
        <end position="605"/>
    </location>
</feature>
<feature type="region of interest" description="Disordered" evidence="1">
    <location>
        <begin position="31"/>
        <end position="87"/>
    </location>
</feature>
<feature type="region of interest" description="Disordered" evidence="1">
    <location>
        <begin position="123"/>
        <end position="248"/>
    </location>
</feature>
<dbReference type="GeneID" id="19187322"/>
<dbReference type="STRING" id="1182543.W9XAC0"/>
<proteinExistence type="predicted"/>
<keyword evidence="3" id="KW-1185">Reference proteome</keyword>
<feature type="compositionally biased region" description="Pro residues" evidence="1">
    <location>
        <begin position="130"/>
        <end position="144"/>
    </location>
</feature>
<protein>
    <submittedName>
        <fullName evidence="2">Uncharacterized protein</fullName>
    </submittedName>
</protein>